<dbReference type="CDD" id="cd02653">
    <property type="entry name" value="nuc_hydro_3"/>
    <property type="match status" value="1"/>
</dbReference>
<dbReference type="PANTHER" id="PTHR12304:SF4">
    <property type="entry name" value="URIDINE NUCLEOSIDASE"/>
    <property type="match status" value="1"/>
</dbReference>
<gene>
    <name evidence="4" type="ORF">EAF07_00995</name>
</gene>
<evidence type="ECO:0000313" key="5">
    <source>
        <dbReference type="Proteomes" id="UP000279194"/>
    </source>
</evidence>
<proteinExistence type="predicted"/>
<accession>A0A3L9DYE9</accession>
<organism evidence="4 5">
    <name type="scientific">Streptococcus hillyeri</name>
    <dbReference type="NCBI Taxonomy" id="2282420"/>
    <lineage>
        <taxon>Bacteria</taxon>
        <taxon>Bacillati</taxon>
        <taxon>Bacillota</taxon>
        <taxon>Bacilli</taxon>
        <taxon>Lactobacillales</taxon>
        <taxon>Streptococcaceae</taxon>
        <taxon>Streptococcus</taxon>
    </lineage>
</organism>
<dbReference type="GO" id="GO:0006152">
    <property type="term" value="P:purine nucleoside catabolic process"/>
    <property type="evidence" value="ECO:0007669"/>
    <property type="project" value="TreeGrafter"/>
</dbReference>
<name>A0A3L9DYE9_9STRE</name>
<feature type="domain" description="Inosine/uridine-preferring nucleoside hydrolase" evidence="3">
    <location>
        <begin position="6"/>
        <end position="302"/>
    </location>
</feature>
<dbReference type="SUPFAM" id="SSF53590">
    <property type="entry name" value="Nucleoside hydrolase"/>
    <property type="match status" value="1"/>
</dbReference>
<keyword evidence="2" id="KW-0326">Glycosidase</keyword>
<dbReference type="InterPro" id="IPR036452">
    <property type="entry name" value="Ribo_hydro-like"/>
</dbReference>
<evidence type="ECO:0000256" key="2">
    <source>
        <dbReference type="ARBA" id="ARBA00023295"/>
    </source>
</evidence>
<dbReference type="GO" id="GO:0008477">
    <property type="term" value="F:purine nucleosidase activity"/>
    <property type="evidence" value="ECO:0007669"/>
    <property type="project" value="TreeGrafter"/>
</dbReference>
<keyword evidence="1 4" id="KW-0378">Hydrolase</keyword>
<evidence type="ECO:0000259" key="3">
    <source>
        <dbReference type="Pfam" id="PF01156"/>
    </source>
</evidence>
<evidence type="ECO:0000256" key="1">
    <source>
        <dbReference type="ARBA" id="ARBA00022801"/>
    </source>
</evidence>
<dbReference type="Pfam" id="PF01156">
    <property type="entry name" value="IU_nuc_hydro"/>
    <property type="match status" value="1"/>
</dbReference>
<dbReference type="EMBL" id="RCVM01000001">
    <property type="protein sequence ID" value="RLY05304.1"/>
    <property type="molecule type" value="Genomic_DNA"/>
</dbReference>
<dbReference type="Proteomes" id="UP000279194">
    <property type="component" value="Unassembled WGS sequence"/>
</dbReference>
<evidence type="ECO:0000313" key="4">
    <source>
        <dbReference type="EMBL" id="RLY05304.1"/>
    </source>
</evidence>
<dbReference type="AlphaFoldDB" id="A0A3L9DYE9"/>
<dbReference type="InterPro" id="IPR023186">
    <property type="entry name" value="IUNH"/>
</dbReference>
<dbReference type="Gene3D" id="3.90.245.10">
    <property type="entry name" value="Ribonucleoside hydrolase-like"/>
    <property type="match status" value="1"/>
</dbReference>
<protein>
    <submittedName>
        <fullName evidence="4">Nucleoside hydrolase</fullName>
    </submittedName>
</protein>
<dbReference type="InterPro" id="IPR001910">
    <property type="entry name" value="Inosine/uridine_hydrolase_dom"/>
</dbReference>
<sequence>MKKQKIIIDCDPGIDDALALMYAIQHPSLDVIAITITPGNVPTSLGVHNALLILEKLNRLDIPVYAGLENPLKRDFVSAQDTHGIDGLGETHFTRQTDTAAQPTSAVDFLADFFQKPTDVSIIALGPLTNIAKALQNNPSLGKHCQRFVSMGGNFKSNGNCSPVAEYNYWCDPHAAQEVFEKLGKSIEMVGLDVTREIVLTPNLLEYTRHLNQETADFIQQITRFYFDFHWEYETIIGCVINDPLAVAYFINPDICAGFSAYTDISTEGIALGQTVIDSHNFYGKPSNAHILTTVNTYSFWKDFLTTLFHAQIDEELVKKFI</sequence>
<comment type="caution">
    <text evidence="4">The sequence shown here is derived from an EMBL/GenBank/DDBJ whole genome shotgun (WGS) entry which is preliminary data.</text>
</comment>
<dbReference type="PANTHER" id="PTHR12304">
    <property type="entry name" value="INOSINE-URIDINE PREFERRING NUCLEOSIDE HYDROLASE"/>
    <property type="match status" value="1"/>
</dbReference>
<reference evidence="4 5" key="1">
    <citation type="submission" date="2018-10" db="EMBL/GenBank/DDBJ databases">
        <title>Streptococcus hillyeri sp. nov., isolated from equine tracheal sample.</title>
        <authorList>
            <person name="Macfadyen A.C."/>
            <person name="Waller A."/>
            <person name="Paterson G.K."/>
        </authorList>
    </citation>
    <scope>NUCLEOTIDE SEQUENCE [LARGE SCALE GENOMIC DNA]</scope>
    <source>
        <strain evidence="4 5">28462</strain>
    </source>
</reference>
<dbReference type="GO" id="GO:0005829">
    <property type="term" value="C:cytosol"/>
    <property type="evidence" value="ECO:0007669"/>
    <property type="project" value="TreeGrafter"/>
</dbReference>
<keyword evidence="5" id="KW-1185">Reference proteome</keyword>
<dbReference type="OrthoDB" id="9797882at2"/>
<dbReference type="RefSeq" id="WP_121834429.1">
    <property type="nucleotide sequence ID" value="NZ_CP163513.1"/>
</dbReference>